<sequence length="149" mass="16609">MSARRVPWKDWDEWEWVRAGVSGHDVALRDRALRRVEEWRTFQGHVPHAVEVTAQLMEARQMDRGVPGAPGPFVSESMLRLTYAMALVRMVNGCVDPSQNGKYAAPVMTLAKKIGIPVLLVNVRMEASHQALPQVRSSHTGSHTTASAR</sequence>
<dbReference type="AlphaFoldDB" id="C1N893"/>
<dbReference type="GO" id="GO:0000470">
    <property type="term" value="P:maturation of LSU-rRNA"/>
    <property type="evidence" value="ECO:0007669"/>
    <property type="project" value="TreeGrafter"/>
</dbReference>
<gene>
    <name evidence="2" type="ORF">MICPUCDRAFT_43272</name>
</gene>
<reference evidence="2 3" key="1">
    <citation type="journal article" date="2009" name="Science">
        <title>Green evolution and dynamic adaptations revealed by genomes of the marine picoeukaryotes Micromonas.</title>
        <authorList>
            <person name="Worden A.Z."/>
            <person name="Lee J.H."/>
            <person name="Mock T."/>
            <person name="Rouze P."/>
            <person name="Simmons M.P."/>
            <person name="Aerts A.L."/>
            <person name="Allen A.E."/>
            <person name="Cuvelier M.L."/>
            <person name="Derelle E."/>
            <person name="Everett M.V."/>
            <person name="Foulon E."/>
            <person name="Grimwood J."/>
            <person name="Gundlach H."/>
            <person name="Henrissat B."/>
            <person name="Napoli C."/>
            <person name="McDonald S.M."/>
            <person name="Parker M.S."/>
            <person name="Rombauts S."/>
            <person name="Salamov A."/>
            <person name="Von Dassow P."/>
            <person name="Badger J.H."/>
            <person name="Coutinho P.M."/>
            <person name="Demir E."/>
            <person name="Dubchak I."/>
            <person name="Gentemann C."/>
            <person name="Eikrem W."/>
            <person name="Gready J.E."/>
            <person name="John U."/>
            <person name="Lanier W."/>
            <person name="Lindquist E.A."/>
            <person name="Lucas S."/>
            <person name="Mayer K.F."/>
            <person name="Moreau H."/>
            <person name="Not F."/>
            <person name="Otillar R."/>
            <person name="Panaud O."/>
            <person name="Pangilinan J."/>
            <person name="Paulsen I."/>
            <person name="Piegu B."/>
            <person name="Poliakov A."/>
            <person name="Robbens S."/>
            <person name="Schmutz J."/>
            <person name="Toulza E."/>
            <person name="Wyss T."/>
            <person name="Zelensky A."/>
            <person name="Zhou K."/>
            <person name="Armbrust E.V."/>
            <person name="Bhattacharya D."/>
            <person name="Goodenough U.W."/>
            <person name="Van de Peer Y."/>
            <person name="Grigoriev I.V."/>
        </authorList>
    </citation>
    <scope>NUCLEOTIDE SEQUENCE [LARGE SCALE GENOMIC DNA]</scope>
    <source>
        <strain evidence="2 3">CCMP1545</strain>
    </source>
</reference>
<dbReference type="RefSeq" id="XP_003064042.1">
    <property type="nucleotide sequence ID" value="XM_003063996.1"/>
</dbReference>
<dbReference type="GeneID" id="9689670"/>
<organism evidence="3">
    <name type="scientific">Micromonas pusilla (strain CCMP1545)</name>
    <name type="common">Picoplanktonic green alga</name>
    <dbReference type="NCBI Taxonomy" id="564608"/>
    <lineage>
        <taxon>Eukaryota</taxon>
        <taxon>Viridiplantae</taxon>
        <taxon>Chlorophyta</taxon>
        <taxon>Mamiellophyceae</taxon>
        <taxon>Mamiellales</taxon>
        <taxon>Mamiellaceae</taxon>
        <taxon>Micromonas</taxon>
    </lineage>
</organism>
<dbReference type="STRING" id="564608.C1N893"/>
<proteinExistence type="predicted"/>
<dbReference type="EMBL" id="GG663750">
    <property type="protein sequence ID" value="EEH51664.1"/>
    <property type="molecule type" value="Genomic_DNA"/>
</dbReference>
<evidence type="ECO:0000256" key="1">
    <source>
        <dbReference type="SAM" id="MobiDB-lite"/>
    </source>
</evidence>
<dbReference type="GO" id="GO:0090730">
    <property type="term" value="C:Las1 complex"/>
    <property type="evidence" value="ECO:0007669"/>
    <property type="project" value="InterPro"/>
</dbReference>
<evidence type="ECO:0000313" key="3">
    <source>
        <dbReference type="Proteomes" id="UP000001876"/>
    </source>
</evidence>
<dbReference type="InterPro" id="IPR007174">
    <property type="entry name" value="Las1"/>
</dbReference>
<dbReference type="OrthoDB" id="498994at2759"/>
<protein>
    <submittedName>
        <fullName evidence="2">Predicted protein</fullName>
    </submittedName>
</protein>
<dbReference type="GO" id="GO:0030687">
    <property type="term" value="C:preribosome, large subunit precursor"/>
    <property type="evidence" value="ECO:0007669"/>
    <property type="project" value="TreeGrafter"/>
</dbReference>
<feature type="compositionally biased region" description="Low complexity" evidence="1">
    <location>
        <begin position="137"/>
        <end position="149"/>
    </location>
</feature>
<dbReference type="Proteomes" id="UP000001876">
    <property type="component" value="Unassembled WGS sequence"/>
</dbReference>
<dbReference type="PANTHER" id="PTHR15002:SF0">
    <property type="entry name" value="RIBOSOMAL BIOGENESIS PROTEIN LAS1L"/>
    <property type="match status" value="1"/>
</dbReference>
<dbReference type="KEGG" id="mpp:MICPUCDRAFT_43272"/>
<feature type="region of interest" description="Disordered" evidence="1">
    <location>
        <begin position="130"/>
        <end position="149"/>
    </location>
</feature>
<evidence type="ECO:0000313" key="2">
    <source>
        <dbReference type="EMBL" id="EEH51664.1"/>
    </source>
</evidence>
<accession>C1N893</accession>
<dbReference type="GO" id="GO:0000460">
    <property type="term" value="P:maturation of 5.8S rRNA"/>
    <property type="evidence" value="ECO:0007669"/>
    <property type="project" value="TreeGrafter"/>
</dbReference>
<keyword evidence="3" id="KW-1185">Reference proteome</keyword>
<dbReference type="GO" id="GO:0004519">
    <property type="term" value="F:endonuclease activity"/>
    <property type="evidence" value="ECO:0007669"/>
    <property type="project" value="InterPro"/>
</dbReference>
<dbReference type="Pfam" id="PF04031">
    <property type="entry name" value="Las1"/>
    <property type="match status" value="1"/>
</dbReference>
<dbReference type="PANTHER" id="PTHR15002">
    <property type="entry name" value="RIBOSOMAL BIOGENESIS PROTEIN LAS1L"/>
    <property type="match status" value="1"/>
</dbReference>
<dbReference type="eggNOG" id="KOG2425">
    <property type="taxonomic scope" value="Eukaryota"/>
</dbReference>
<name>C1N893_MICPC</name>